<reference evidence="1 2" key="1">
    <citation type="submission" date="2020-07" db="EMBL/GenBank/DDBJ databases">
        <title>Spirosoma foliorum sp. nov., isolated from the leaves on the Nejang mountain Korea, Republic of.</title>
        <authorList>
            <person name="Ho H."/>
            <person name="Lee Y.-J."/>
            <person name="Nurcahyanto D.-A."/>
            <person name="Kim S.-G."/>
        </authorList>
    </citation>
    <scope>NUCLEOTIDE SEQUENCE [LARGE SCALE GENOMIC DNA]</scope>
    <source>
        <strain evidence="1 2">PL0136</strain>
    </source>
</reference>
<evidence type="ECO:0000313" key="2">
    <source>
        <dbReference type="Proteomes" id="UP000515369"/>
    </source>
</evidence>
<dbReference type="AlphaFoldDB" id="A0A7G5H1C5"/>
<organism evidence="1 2">
    <name type="scientific">Spirosoma foliorum</name>
    <dbReference type="NCBI Taxonomy" id="2710596"/>
    <lineage>
        <taxon>Bacteria</taxon>
        <taxon>Pseudomonadati</taxon>
        <taxon>Bacteroidota</taxon>
        <taxon>Cytophagia</taxon>
        <taxon>Cytophagales</taxon>
        <taxon>Cytophagaceae</taxon>
        <taxon>Spirosoma</taxon>
    </lineage>
</organism>
<proteinExistence type="predicted"/>
<dbReference type="KEGG" id="sfol:H3H32_08465"/>
<keyword evidence="2" id="KW-1185">Reference proteome</keyword>
<dbReference type="Proteomes" id="UP000515369">
    <property type="component" value="Chromosome"/>
</dbReference>
<name>A0A7G5H1C5_9BACT</name>
<evidence type="ECO:0000313" key="1">
    <source>
        <dbReference type="EMBL" id="QMW04917.1"/>
    </source>
</evidence>
<sequence>MSRSAGAVLVGIIGFRHALPTVPFIEPLSEMMTEILTTAPAARLGPSGRSNPA</sequence>
<protein>
    <submittedName>
        <fullName evidence="1">Uncharacterized protein</fullName>
    </submittedName>
</protein>
<dbReference type="EMBL" id="CP059732">
    <property type="protein sequence ID" value="QMW04917.1"/>
    <property type="molecule type" value="Genomic_DNA"/>
</dbReference>
<accession>A0A7G5H1C5</accession>
<gene>
    <name evidence="1" type="ORF">H3H32_08465</name>
</gene>
<dbReference type="RefSeq" id="WP_182462268.1">
    <property type="nucleotide sequence ID" value="NZ_CP059732.1"/>
</dbReference>